<feature type="compositionally biased region" description="Basic and acidic residues" evidence="4">
    <location>
        <begin position="185"/>
        <end position="196"/>
    </location>
</feature>
<dbReference type="InterPro" id="IPR024930">
    <property type="entry name" value="Skp_dom_sf"/>
</dbReference>
<evidence type="ECO:0000256" key="2">
    <source>
        <dbReference type="ARBA" id="ARBA00022729"/>
    </source>
</evidence>
<sequence>MRFFKTALCVSAAMALSATANAELKVATVDVQKLFADYYKTHEAQAEVDKAAQTVQETNNTRAETIKKMEADFNDMVKKLQDPMLNEKDKKDLEQKAQIKRQEVIALEQERRGFVERQLKSLQEQMKVRSTKIMGEITKITEGIATKGNYDLVLDKSAQALRSNQVFVYTKPSMDITPSVMKELNKDAPKGFDPTKKKAPAVPAAPAAPAN</sequence>
<dbReference type="EMBL" id="PJKA01000003">
    <property type="protein sequence ID" value="PNC19735.1"/>
    <property type="molecule type" value="Genomic_DNA"/>
</dbReference>
<dbReference type="OrthoDB" id="199541at2"/>
<feature type="chain" id="PRO_5014763614" description="OmpH family outer membrane protein" evidence="5">
    <location>
        <begin position="23"/>
        <end position="211"/>
    </location>
</feature>
<dbReference type="Pfam" id="PF03938">
    <property type="entry name" value="OmpH"/>
    <property type="match status" value="1"/>
</dbReference>
<dbReference type="InterPro" id="IPR005632">
    <property type="entry name" value="Chaperone_Skp"/>
</dbReference>
<dbReference type="GO" id="GO:0051082">
    <property type="term" value="F:unfolded protein binding"/>
    <property type="evidence" value="ECO:0007669"/>
    <property type="project" value="InterPro"/>
</dbReference>
<dbReference type="PANTHER" id="PTHR35089">
    <property type="entry name" value="CHAPERONE PROTEIN SKP"/>
    <property type="match status" value="1"/>
</dbReference>
<proteinExistence type="inferred from homology"/>
<evidence type="ECO:0000256" key="3">
    <source>
        <dbReference type="SAM" id="Coils"/>
    </source>
</evidence>
<feature type="compositionally biased region" description="Low complexity" evidence="4">
    <location>
        <begin position="200"/>
        <end position="211"/>
    </location>
</feature>
<evidence type="ECO:0000313" key="6">
    <source>
        <dbReference type="EMBL" id="PNC19735.1"/>
    </source>
</evidence>
<evidence type="ECO:0000313" key="7">
    <source>
        <dbReference type="Proteomes" id="UP000236000"/>
    </source>
</evidence>
<dbReference type="SUPFAM" id="SSF111384">
    <property type="entry name" value="OmpH-like"/>
    <property type="match status" value="1"/>
</dbReference>
<dbReference type="GO" id="GO:0050821">
    <property type="term" value="P:protein stabilization"/>
    <property type="evidence" value="ECO:0007669"/>
    <property type="project" value="TreeGrafter"/>
</dbReference>
<protein>
    <recommendedName>
        <fullName evidence="8">OmpH family outer membrane protein</fullName>
    </recommendedName>
</protein>
<dbReference type="Proteomes" id="UP000236000">
    <property type="component" value="Unassembled WGS sequence"/>
</dbReference>
<name>A0A2N8HG44_9BACT</name>
<comment type="similarity">
    <text evidence="1">Belongs to the Skp family.</text>
</comment>
<evidence type="ECO:0008006" key="8">
    <source>
        <dbReference type="Google" id="ProtNLM"/>
    </source>
</evidence>
<feature type="signal peptide" evidence="5">
    <location>
        <begin position="1"/>
        <end position="22"/>
    </location>
</feature>
<dbReference type="PANTHER" id="PTHR35089:SF1">
    <property type="entry name" value="CHAPERONE PROTEIN SKP"/>
    <property type="match status" value="1"/>
</dbReference>
<dbReference type="SMART" id="SM00935">
    <property type="entry name" value="OmpH"/>
    <property type="match status" value="1"/>
</dbReference>
<feature type="region of interest" description="Disordered" evidence="4">
    <location>
        <begin position="185"/>
        <end position="211"/>
    </location>
</feature>
<feature type="coiled-coil region" evidence="3">
    <location>
        <begin position="90"/>
        <end position="125"/>
    </location>
</feature>
<evidence type="ECO:0000256" key="5">
    <source>
        <dbReference type="SAM" id="SignalP"/>
    </source>
</evidence>
<evidence type="ECO:0000256" key="4">
    <source>
        <dbReference type="SAM" id="MobiDB-lite"/>
    </source>
</evidence>
<keyword evidence="2 5" id="KW-0732">Signal</keyword>
<organism evidence="6 7">
    <name type="scientific">Akkermansia muciniphila</name>
    <dbReference type="NCBI Taxonomy" id="239935"/>
    <lineage>
        <taxon>Bacteria</taxon>
        <taxon>Pseudomonadati</taxon>
        <taxon>Verrucomicrobiota</taxon>
        <taxon>Verrucomicrobiia</taxon>
        <taxon>Verrucomicrobiales</taxon>
        <taxon>Akkermansiaceae</taxon>
        <taxon>Akkermansia</taxon>
    </lineage>
</organism>
<comment type="caution">
    <text evidence="6">The sequence shown here is derived from an EMBL/GenBank/DDBJ whole genome shotgun (WGS) entry which is preliminary data.</text>
</comment>
<dbReference type="AlphaFoldDB" id="A0A2N8HG44"/>
<reference evidence="6 7" key="1">
    <citation type="journal article" date="2017" name="BMC Genomics">
        <title>Genome sequencing of 39 Akkermansia muciniphila isolates reveals its population structure, genomic and functional diverisity, and global distribution in mammalian gut microbiotas.</title>
        <authorList>
            <person name="Guo X."/>
            <person name="Li S."/>
            <person name="Zhang J."/>
            <person name="Wu F."/>
            <person name="Li X."/>
            <person name="Wu D."/>
            <person name="Zhang M."/>
            <person name="Ou Z."/>
            <person name="Jie Z."/>
            <person name="Yan Q."/>
            <person name="Li P."/>
            <person name="Yi J."/>
            <person name="Peng Y."/>
        </authorList>
    </citation>
    <scope>NUCLEOTIDE SEQUENCE [LARGE SCALE GENOMIC DNA]</scope>
    <source>
        <strain evidence="6 7">GP24</strain>
    </source>
</reference>
<keyword evidence="3" id="KW-0175">Coiled coil</keyword>
<gene>
    <name evidence="6" type="ORF">CXU22_01615</name>
</gene>
<evidence type="ECO:0000256" key="1">
    <source>
        <dbReference type="ARBA" id="ARBA00009091"/>
    </source>
</evidence>
<accession>A0A2N8HG44</accession>
<dbReference type="Gene3D" id="3.30.910.20">
    <property type="entry name" value="Skp domain"/>
    <property type="match status" value="1"/>
</dbReference>
<dbReference type="GO" id="GO:0005829">
    <property type="term" value="C:cytosol"/>
    <property type="evidence" value="ECO:0007669"/>
    <property type="project" value="TreeGrafter"/>
</dbReference>